<keyword evidence="2" id="KW-1185">Reference proteome</keyword>
<gene>
    <name evidence="1" type="ORF">NUW58_g9905</name>
</gene>
<sequence>MNMAFSWIKAAFIAGVVTAPATGTPVSHGTAYKAKAPAFFLAGDSTTAVNGGWGMASSRRSSSPLGRECRPQRRDDGVVCCEGQVGERHDALEGQREQIRLLPWGTA</sequence>
<dbReference type="Proteomes" id="UP001143856">
    <property type="component" value="Unassembled WGS sequence"/>
</dbReference>
<comment type="caution">
    <text evidence="1">The sequence shown here is derived from an EMBL/GenBank/DDBJ whole genome shotgun (WGS) entry which is preliminary data.</text>
</comment>
<proteinExistence type="predicted"/>
<evidence type="ECO:0000313" key="2">
    <source>
        <dbReference type="Proteomes" id="UP001143856"/>
    </source>
</evidence>
<evidence type="ECO:0000313" key="1">
    <source>
        <dbReference type="EMBL" id="KAJ2969748.1"/>
    </source>
</evidence>
<dbReference type="EMBL" id="JAPDGR010003912">
    <property type="protein sequence ID" value="KAJ2969748.1"/>
    <property type="molecule type" value="Genomic_DNA"/>
</dbReference>
<organism evidence="1 2">
    <name type="scientific">Xylaria curta</name>
    <dbReference type="NCBI Taxonomy" id="42375"/>
    <lineage>
        <taxon>Eukaryota</taxon>
        <taxon>Fungi</taxon>
        <taxon>Dikarya</taxon>
        <taxon>Ascomycota</taxon>
        <taxon>Pezizomycotina</taxon>
        <taxon>Sordariomycetes</taxon>
        <taxon>Xylariomycetidae</taxon>
        <taxon>Xylariales</taxon>
        <taxon>Xylariaceae</taxon>
        <taxon>Xylaria</taxon>
    </lineage>
</organism>
<protein>
    <submittedName>
        <fullName evidence="1">Uncharacterized protein</fullName>
    </submittedName>
</protein>
<name>A0ACC1MSQ9_9PEZI</name>
<accession>A0ACC1MSQ9</accession>
<reference evidence="1" key="1">
    <citation type="submission" date="2022-10" db="EMBL/GenBank/DDBJ databases">
        <title>Genome Sequence of Xylaria curta.</title>
        <authorList>
            <person name="Buettner E."/>
        </authorList>
    </citation>
    <scope>NUCLEOTIDE SEQUENCE</scope>
    <source>
        <strain evidence="1">Babe10</strain>
    </source>
</reference>